<reference evidence="2" key="1">
    <citation type="submission" date="2020-09" db="EMBL/GenBank/DDBJ databases">
        <title>A novel bacterium of genus Hazenella, isolated from South China Sea.</title>
        <authorList>
            <person name="Huang H."/>
            <person name="Mo K."/>
            <person name="Hu Y."/>
        </authorList>
    </citation>
    <scope>NUCLEOTIDE SEQUENCE</scope>
    <source>
        <strain evidence="2">IB182357</strain>
    </source>
</reference>
<evidence type="ECO:0000313" key="3">
    <source>
        <dbReference type="Proteomes" id="UP000661691"/>
    </source>
</evidence>
<dbReference type="EMBL" id="JACXAH010000002">
    <property type="protein sequence ID" value="MBD1370937.1"/>
    <property type="molecule type" value="Genomic_DNA"/>
</dbReference>
<dbReference type="Gene3D" id="3.40.710.10">
    <property type="entry name" value="DD-peptidase/beta-lactamase superfamily"/>
    <property type="match status" value="1"/>
</dbReference>
<accession>A0A926RT65</accession>
<dbReference type="GO" id="GO:0030655">
    <property type="term" value="P:beta-lactam antibiotic catabolic process"/>
    <property type="evidence" value="ECO:0007669"/>
    <property type="project" value="InterPro"/>
</dbReference>
<comment type="caution">
    <text evidence="2">The sequence shown here is derived from an EMBL/GenBank/DDBJ whole genome shotgun (WGS) entry which is preliminary data.</text>
</comment>
<dbReference type="Proteomes" id="UP000661691">
    <property type="component" value="Unassembled WGS sequence"/>
</dbReference>
<dbReference type="RefSeq" id="WP_191139160.1">
    <property type="nucleotide sequence ID" value="NZ_JACXAG020000002.1"/>
</dbReference>
<proteinExistence type="predicted"/>
<protein>
    <submittedName>
        <fullName evidence="2">Serine hydrolase</fullName>
    </submittedName>
</protein>
<dbReference type="GO" id="GO:0008800">
    <property type="term" value="F:beta-lactamase activity"/>
    <property type="evidence" value="ECO:0007669"/>
    <property type="project" value="InterPro"/>
</dbReference>
<sequence length="326" mass="36968">MKLVKKTPDRFGLTVNINGKNHISHNADQSMPLASTVKIILAIAYIREVHRKKLDPNEQIPLNDLRKYYIQGTDGGAHEEWLSTQSVGKGSVSLDEVVIGMVKYSSNANTEYLLDRLGISNINQLIIDLDLPSHDPLFFLSPSANLVPHYLREQTNLSDDIIFKNMAEMSMDTYRDTTKIIHLQLKNENRIAPAENLNTSLSFQKLWSDRLPRASTSDYAKIMATINRGTNFTEGEKIHLQSLLEMNHHMDQIRTMGGKGGSTAFVLTIALYVEDIKGNLIEFVFFSDQKDVLRAKLVELSYKKLIKQLIVNSSFRDKISAYLKQL</sequence>
<dbReference type="Pfam" id="PF13354">
    <property type="entry name" value="Beta-lactamase2"/>
    <property type="match status" value="1"/>
</dbReference>
<dbReference type="AlphaFoldDB" id="A0A926RT65"/>
<organism evidence="2 3">
    <name type="scientific">Polycladospora coralii</name>
    <dbReference type="NCBI Taxonomy" id="2771432"/>
    <lineage>
        <taxon>Bacteria</taxon>
        <taxon>Bacillati</taxon>
        <taxon>Bacillota</taxon>
        <taxon>Bacilli</taxon>
        <taxon>Bacillales</taxon>
        <taxon>Thermoactinomycetaceae</taxon>
        <taxon>Polycladospora</taxon>
    </lineage>
</organism>
<dbReference type="PANTHER" id="PTHR35333:SF3">
    <property type="entry name" value="BETA-LACTAMASE-TYPE TRANSPEPTIDASE FOLD CONTAINING PROTEIN"/>
    <property type="match status" value="1"/>
</dbReference>
<dbReference type="GO" id="GO:0046677">
    <property type="term" value="P:response to antibiotic"/>
    <property type="evidence" value="ECO:0007669"/>
    <property type="project" value="InterPro"/>
</dbReference>
<gene>
    <name evidence="2" type="ORF">IC620_00990</name>
</gene>
<keyword evidence="2" id="KW-0378">Hydrolase</keyword>
<dbReference type="PANTHER" id="PTHR35333">
    <property type="entry name" value="BETA-LACTAMASE"/>
    <property type="match status" value="1"/>
</dbReference>
<dbReference type="InterPro" id="IPR000871">
    <property type="entry name" value="Beta-lactam_class-A"/>
</dbReference>
<dbReference type="SUPFAM" id="SSF56601">
    <property type="entry name" value="beta-lactamase/transpeptidase-like"/>
    <property type="match status" value="1"/>
</dbReference>
<dbReference type="InterPro" id="IPR045155">
    <property type="entry name" value="Beta-lactam_cat"/>
</dbReference>
<feature type="domain" description="Beta-lactamase class A catalytic" evidence="1">
    <location>
        <begin position="16"/>
        <end position="132"/>
    </location>
</feature>
<name>A0A926RT65_9BACL</name>
<keyword evidence="3" id="KW-1185">Reference proteome</keyword>
<evidence type="ECO:0000259" key="1">
    <source>
        <dbReference type="Pfam" id="PF13354"/>
    </source>
</evidence>
<evidence type="ECO:0000313" key="2">
    <source>
        <dbReference type="EMBL" id="MBD1370937.1"/>
    </source>
</evidence>
<dbReference type="InterPro" id="IPR012338">
    <property type="entry name" value="Beta-lactam/transpept-like"/>
</dbReference>